<accession>A0ABN9U897</accession>
<evidence type="ECO:0000256" key="5">
    <source>
        <dbReference type="SAM" id="MobiDB-lite"/>
    </source>
</evidence>
<name>A0ABN9U897_9DINO</name>
<dbReference type="CDD" id="cd18789">
    <property type="entry name" value="SF2_C_XPB"/>
    <property type="match status" value="1"/>
</dbReference>
<evidence type="ECO:0000256" key="1">
    <source>
        <dbReference type="ARBA" id="ARBA00022741"/>
    </source>
</evidence>
<evidence type="ECO:0000256" key="2">
    <source>
        <dbReference type="ARBA" id="ARBA00022801"/>
    </source>
</evidence>
<dbReference type="InterPro" id="IPR050615">
    <property type="entry name" value="ATP-dep_DNA_Helicase"/>
</dbReference>
<dbReference type="PROSITE" id="PS51194">
    <property type="entry name" value="HELICASE_CTER"/>
    <property type="match status" value="1"/>
</dbReference>
<keyword evidence="4" id="KW-0067">ATP-binding</keyword>
<comment type="caution">
    <text evidence="7">The sequence shown here is derived from an EMBL/GenBank/DDBJ whole genome shotgun (WGS) entry which is preliminary data.</text>
</comment>
<dbReference type="SUPFAM" id="SSF52540">
    <property type="entry name" value="P-loop containing nucleoside triphosphate hydrolases"/>
    <property type="match status" value="1"/>
</dbReference>
<gene>
    <name evidence="7" type="ORF">PCOR1329_LOCUS45687</name>
</gene>
<dbReference type="InterPro" id="IPR032438">
    <property type="entry name" value="ERCC3_RAD25_C"/>
</dbReference>
<dbReference type="Pfam" id="PF16203">
    <property type="entry name" value="ERCC3_RAD25_C"/>
    <property type="match status" value="1"/>
</dbReference>
<keyword evidence="2" id="KW-0378">Hydrolase</keyword>
<evidence type="ECO:0000256" key="4">
    <source>
        <dbReference type="ARBA" id="ARBA00022840"/>
    </source>
</evidence>
<evidence type="ECO:0000313" key="8">
    <source>
        <dbReference type="Proteomes" id="UP001189429"/>
    </source>
</evidence>
<feature type="region of interest" description="Disordered" evidence="5">
    <location>
        <begin position="371"/>
        <end position="406"/>
    </location>
</feature>
<dbReference type="PRINTS" id="PR00851">
    <property type="entry name" value="XRODRMPGMNTB"/>
</dbReference>
<feature type="compositionally biased region" description="Basic residues" evidence="5">
    <location>
        <begin position="391"/>
        <end position="400"/>
    </location>
</feature>
<dbReference type="Proteomes" id="UP001189429">
    <property type="component" value="Unassembled WGS sequence"/>
</dbReference>
<feature type="domain" description="Helicase C-terminal" evidence="6">
    <location>
        <begin position="172"/>
        <end position="328"/>
    </location>
</feature>
<keyword evidence="3" id="KW-0347">Helicase</keyword>
<sequence>MDSSRRMLQGPGWIRDHRNESCDVLLLIFELLLLPPSFLGFGGKRSGDGELVLSQVQSLEWGLMIVDEVQVMPARTFRTVATTVKAHCILGLTATLVREDNLIYDLHWLIGPKLYEASWQQLQEEGFIARVRCVEVWCEMTRAFFAEYLRGQDEKNEHLRRALWTCNPTKLNVCEYLIRFHENRGDKIIVFSDNIFILEEFAKQLGRYYICGKVDMRERMQILSNFADSATCNTIFLSKVGDNAIDIPNANVIIQISAHYGSRRQEAQRLGRILRAKSRSERSLSKYNAFFYSLVSRDTQEMYYANRRQQFLVEQGYNYHVLRDQNVDRMSDGGLTYSGEEAQLRLLKQVLESVRSGDGVELEQDEVALSAPAAAAAGGRAPGSAPAPRPTRQRRAHRHGSAAASG</sequence>
<organism evidence="7 8">
    <name type="scientific">Prorocentrum cordatum</name>
    <dbReference type="NCBI Taxonomy" id="2364126"/>
    <lineage>
        <taxon>Eukaryota</taxon>
        <taxon>Sar</taxon>
        <taxon>Alveolata</taxon>
        <taxon>Dinophyceae</taxon>
        <taxon>Prorocentrales</taxon>
        <taxon>Prorocentraceae</taxon>
        <taxon>Prorocentrum</taxon>
    </lineage>
</organism>
<evidence type="ECO:0000256" key="3">
    <source>
        <dbReference type="ARBA" id="ARBA00022806"/>
    </source>
</evidence>
<dbReference type="EMBL" id="CAUYUJ010015494">
    <property type="protein sequence ID" value="CAK0854707.1"/>
    <property type="molecule type" value="Genomic_DNA"/>
</dbReference>
<dbReference type="SMART" id="SM00490">
    <property type="entry name" value="HELICc"/>
    <property type="match status" value="1"/>
</dbReference>
<dbReference type="NCBIfam" id="TIGR00603">
    <property type="entry name" value="rad25"/>
    <property type="match status" value="1"/>
</dbReference>
<dbReference type="InterPro" id="IPR027417">
    <property type="entry name" value="P-loop_NTPase"/>
</dbReference>
<keyword evidence="8" id="KW-1185">Reference proteome</keyword>
<dbReference type="Gene3D" id="3.40.50.300">
    <property type="entry name" value="P-loop containing nucleotide triphosphate hydrolases"/>
    <property type="match status" value="2"/>
</dbReference>
<dbReference type="InterPro" id="IPR001650">
    <property type="entry name" value="Helicase_C-like"/>
</dbReference>
<proteinExistence type="predicted"/>
<feature type="compositionally biased region" description="Low complexity" evidence="5">
    <location>
        <begin position="371"/>
        <end position="386"/>
    </location>
</feature>
<evidence type="ECO:0000313" key="7">
    <source>
        <dbReference type="EMBL" id="CAK0854707.1"/>
    </source>
</evidence>
<keyword evidence="1" id="KW-0547">Nucleotide-binding</keyword>
<dbReference type="PANTHER" id="PTHR11274">
    <property type="entry name" value="RAD25/XP-B DNA REPAIR HELICASE"/>
    <property type="match status" value="1"/>
</dbReference>
<feature type="non-terminal residue" evidence="7">
    <location>
        <position position="406"/>
    </location>
</feature>
<protein>
    <recommendedName>
        <fullName evidence="6">Helicase C-terminal domain-containing protein</fullName>
    </recommendedName>
</protein>
<reference evidence="7" key="1">
    <citation type="submission" date="2023-10" db="EMBL/GenBank/DDBJ databases">
        <authorList>
            <person name="Chen Y."/>
            <person name="Shah S."/>
            <person name="Dougan E. K."/>
            <person name="Thang M."/>
            <person name="Chan C."/>
        </authorList>
    </citation>
    <scope>NUCLEOTIDE SEQUENCE [LARGE SCALE GENOMIC DNA]</scope>
</reference>
<evidence type="ECO:0000259" key="6">
    <source>
        <dbReference type="PROSITE" id="PS51194"/>
    </source>
</evidence>
<dbReference type="InterPro" id="IPR001161">
    <property type="entry name" value="XPB/Ssl2"/>
</dbReference>
<dbReference type="PANTHER" id="PTHR11274:SF0">
    <property type="entry name" value="GENERAL TRANSCRIPTION AND DNA REPAIR FACTOR IIH HELICASE SUBUNIT XPB"/>
    <property type="match status" value="1"/>
</dbReference>